<dbReference type="Gene3D" id="3.30.560.10">
    <property type="entry name" value="Glucose Oxidase, domain 3"/>
    <property type="match status" value="1"/>
</dbReference>
<dbReference type="SUPFAM" id="SSF51905">
    <property type="entry name" value="FAD/NAD(P)-binding domain"/>
    <property type="match status" value="1"/>
</dbReference>
<accession>A0ABU0BIM7</accession>
<name>A0ABU0BIM7_9HYPH</name>
<evidence type="ECO:0000259" key="5">
    <source>
        <dbReference type="Pfam" id="PF00732"/>
    </source>
</evidence>
<dbReference type="RefSeq" id="WP_370874197.1">
    <property type="nucleotide sequence ID" value="NZ_JAUSUI010000012.1"/>
</dbReference>
<evidence type="ECO:0000256" key="3">
    <source>
        <dbReference type="ARBA" id="ARBA00022630"/>
    </source>
</evidence>
<reference evidence="6 7" key="1">
    <citation type="submission" date="2023-07" db="EMBL/GenBank/DDBJ databases">
        <title>Genomic Encyclopedia of Type Strains, Phase IV (KMG-IV): sequencing the most valuable type-strain genomes for metagenomic binning, comparative biology and taxonomic classification.</title>
        <authorList>
            <person name="Goeker M."/>
        </authorList>
    </citation>
    <scope>NUCLEOTIDE SEQUENCE [LARGE SCALE GENOMIC DNA]</scope>
    <source>
        <strain evidence="6 7">DSM 2457</strain>
    </source>
</reference>
<comment type="similarity">
    <text evidence="2">Belongs to the GMC oxidoreductase family.</text>
</comment>
<keyword evidence="7" id="KW-1185">Reference proteome</keyword>
<dbReference type="Gene3D" id="3.50.50.60">
    <property type="entry name" value="FAD/NAD(P)-binding domain"/>
    <property type="match status" value="1"/>
</dbReference>
<dbReference type="EMBL" id="JAUSUI010000012">
    <property type="protein sequence ID" value="MDQ0305275.1"/>
    <property type="molecule type" value="Genomic_DNA"/>
</dbReference>
<proteinExistence type="inferred from homology"/>
<dbReference type="Pfam" id="PF00732">
    <property type="entry name" value="GMC_oxred_N"/>
    <property type="match status" value="1"/>
</dbReference>
<keyword evidence="3" id="KW-0285">Flavoprotein</keyword>
<comment type="cofactor">
    <cofactor evidence="1">
        <name>FAD</name>
        <dbReference type="ChEBI" id="CHEBI:57692"/>
    </cofactor>
</comment>
<dbReference type="PANTHER" id="PTHR11552:SF147">
    <property type="entry name" value="CHOLINE DEHYDROGENASE, MITOCHONDRIAL"/>
    <property type="match status" value="1"/>
</dbReference>
<gene>
    <name evidence="6" type="ORF">J2S75_004326</name>
</gene>
<dbReference type="Proteomes" id="UP001224682">
    <property type="component" value="Unassembled WGS sequence"/>
</dbReference>
<dbReference type="InterPro" id="IPR036188">
    <property type="entry name" value="FAD/NAD-bd_sf"/>
</dbReference>
<feature type="domain" description="Glucose-methanol-choline oxidoreductase N-terminal" evidence="5">
    <location>
        <begin position="2"/>
        <end position="101"/>
    </location>
</feature>
<evidence type="ECO:0000256" key="4">
    <source>
        <dbReference type="ARBA" id="ARBA00022827"/>
    </source>
</evidence>
<evidence type="ECO:0000256" key="2">
    <source>
        <dbReference type="ARBA" id="ARBA00010790"/>
    </source>
</evidence>
<dbReference type="PANTHER" id="PTHR11552">
    <property type="entry name" value="GLUCOSE-METHANOL-CHOLINE GMC OXIDOREDUCTASE"/>
    <property type="match status" value="1"/>
</dbReference>
<evidence type="ECO:0000256" key="1">
    <source>
        <dbReference type="ARBA" id="ARBA00001974"/>
    </source>
</evidence>
<dbReference type="InterPro" id="IPR012132">
    <property type="entry name" value="GMC_OxRdtase"/>
</dbReference>
<protein>
    <submittedName>
        <fullName evidence="6">Choline dehydrogenase-like flavoprotein</fullName>
    </submittedName>
</protein>
<evidence type="ECO:0000313" key="6">
    <source>
        <dbReference type="EMBL" id="MDQ0305275.1"/>
    </source>
</evidence>
<evidence type="ECO:0000313" key="7">
    <source>
        <dbReference type="Proteomes" id="UP001224682"/>
    </source>
</evidence>
<keyword evidence="4" id="KW-0274">FAD</keyword>
<organism evidence="6 7">
    <name type="scientific">Ancylobacter polymorphus</name>
    <dbReference type="NCBI Taxonomy" id="223390"/>
    <lineage>
        <taxon>Bacteria</taxon>
        <taxon>Pseudomonadati</taxon>
        <taxon>Pseudomonadota</taxon>
        <taxon>Alphaproteobacteria</taxon>
        <taxon>Hyphomicrobiales</taxon>
        <taxon>Xanthobacteraceae</taxon>
        <taxon>Ancylobacter</taxon>
    </lineage>
</organism>
<sequence>MSATSAYLDPARGRRNLAIVTHAHVLKIDAEGRRAVGATFRRHGQTVGVRAGREVILCAGGVQTPHILDLSGIGHPTHLKPLGIEIVLALPGVGENYQDHFCTRMNWRVNRPITLNEQSRGLPLARSVLQYVASGRGILSLGTGLAFGFVKTRPGLKDADAQLSFMHVDQEIREISPTIVAAQGFGDIRNTRCDGLVVASRVRTSLVMTRSARGWGISLHHFSHIPVSFPKKAPEVDP</sequence>
<comment type="caution">
    <text evidence="6">The sequence shown here is derived from an EMBL/GenBank/DDBJ whole genome shotgun (WGS) entry which is preliminary data.</text>
</comment>
<dbReference type="InterPro" id="IPR000172">
    <property type="entry name" value="GMC_OxRdtase_N"/>
</dbReference>